<organism evidence="1 2">
    <name type="scientific">Acanthoscelides obtectus</name>
    <name type="common">Bean weevil</name>
    <name type="synonym">Bruchus obtectus</name>
    <dbReference type="NCBI Taxonomy" id="200917"/>
    <lineage>
        <taxon>Eukaryota</taxon>
        <taxon>Metazoa</taxon>
        <taxon>Ecdysozoa</taxon>
        <taxon>Arthropoda</taxon>
        <taxon>Hexapoda</taxon>
        <taxon>Insecta</taxon>
        <taxon>Pterygota</taxon>
        <taxon>Neoptera</taxon>
        <taxon>Endopterygota</taxon>
        <taxon>Coleoptera</taxon>
        <taxon>Polyphaga</taxon>
        <taxon>Cucujiformia</taxon>
        <taxon>Chrysomeloidea</taxon>
        <taxon>Chrysomelidae</taxon>
        <taxon>Bruchinae</taxon>
        <taxon>Bruchini</taxon>
        <taxon>Acanthoscelides</taxon>
    </lineage>
</organism>
<dbReference type="AlphaFoldDB" id="A0A9P0M1W1"/>
<protein>
    <submittedName>
        <fullName evidence="1">Uncharacterized protein</fullName>
    </submittedName>
</protein>
<dbReference type="Gene3D" id="1.10.238.20">
    <property type="entry name" value="Pheromone/general odorant binding protein domain"/>
    <property type="match status" value="1"/>
</dbReference>
<reference evidence="1" key="1">
    <citation type="submission" date="2022-03" db="EMBL/GenBank/DDBJ databases">
        <authorList>
            <person name="Sayadi A."/>
        </authorList>
    </citation>
    <scope>NUCLEOTIDE SEQUENCE</scope>
</reference>
<gene>
    <name evidence="1" type="ORF">ACAOBT_LOCUS29728</name>
</gene>
<comment type="caution">
    <text evidence="1">The sequence shown here is derived from an EMBL/GenBank/DDBJ whole genome shotgun (WGS) entry which is preliminary data.</text>
</comment>
<dbReference type="EMBL" id="CAKOFQ010007756">
    <property type="protein sequence ID" value="CAH2007566.1"/>
    <property type="molecule type" value="Genomic_DNA"/>
</dbReference>
<dbReference type="GO" id="GO:0005549">
    <property type="term" value="F:odorant binding"/>
    <property type="evidence" value="ECO:0007669"/>
    <property type="project" value="InterPro"/>
</dbReference>
<keyword evidence="2" id="KW-1185">Reference proteome</keyword>
<dbReference type="SUPFAM" id="SSF47565">
    <property type="entry name" value="Insect pheromone/odorant-binding proteins"/>
    <property type="match status" value="1"/>
</dbReference>
<dbReference type="Proteomes" id="UP001152888">
    <property type="component" value="Unassembled WGS sequence"/>
</dbReference>
<dbReference type="OrthoDB" id="6815539at2759"/>
<accession>A0A9P0M1W1</accession>
<sequence>MHLIISKIKYTKVVGGCILDISFDDDNKFDVEGAIAMLPDEMKDTILGSVIKECGASSTGSCQSMFELNKCIYKGAPDLYFLA</sequence>
<name>A0A9P0M1W1_ACAOB</name>
<proteinExistence type="predicted"/>
<evidence type="ECO:0000313" key="1">
    <source>
        <dbReference type="EMBL" id="CAH2007566.1"/>
    </source>
</evidence>
<evidence type="ECO:0000313" key="2">
    <source>
        <dbReference type="Proteomes" id="UP001152888"/>
    </source>
</evidence>
<dbReference type="Pfam" id="PF01395">
    <property type="entry name" value="PBP_GOBP"/>
    <property type="match status" value="1"/>
</dbReference>
<dbReference type="InterPro" id="IPR036728">
    <property type="entry name" value="PBP_GOBP_sf"/>
</dbReference>
<dbReference type="InterPro" id="IPR006170">
    <property type="entry name" value="PBP/GOBP"/>
</dbReference>